<protein>
    <recommendedName>
        <fullName evidence="3">histidine kinase</fullName>
        <ecNumber evidence="3">2.7.13.3</ecNumber>
    </recommendedName>
</protein>
<comment type="catalytic activity">
    <reaction evidence="1">
        <text>ATP + protein L-histidine = ADP + protein N-phospho-L-histidine.</text>
        <dbReference type="EC" id="2.7.13.3"/>
    </reaction>
</comment>
<dbReference type="GO" id="GO:0007234">
    <property type="term" value="P:osmosensory signaling via phosphorelay pathway"/>
    <property type="evidence" value="ECO:0007669"/>
    <property type="project" value="TreeGrafter"/>
</dbReference>
<evidence type="ECO:0000256" key="13">
    <source>
        <dbReference type="ARBA" id="ARBA00023136"/>
    </source>
</evidence>
<evidence type="ECO:0000256" key="10">
    <source>
        <dbReference type="ARBA" id="ARBA00022840"/>
    </source>
</evidence>
<dbReference type="InterPro" id="IPR050351">
    <property type="entry name" value="BphY/WalK/GraS-like"/>
</dbReference>
<keyword evidence="6" id="KW-0808">Transferase</keyword>
<evidence type="ECO:0000256" key="5">
    <source>
        <dbReference type="ARBA" id="ARBA00022553"/>
    </source>
</evidence>
<dbReference type="SMART" id="SM00091">
    <property type="entry name" value="PAS"/>
    <property type="match status" value="1"/>
</dbReference>
<dbReference type="InterPro" id="IPR003594">
    <property type="entry name" value="HATPase_dom"/>
</dbReference>
<dbReference type="SUPFAM" id="SSF103190">
    <property type="entry name" value="Sensory domain-like"/>
    <property type="match status" value="1"/>
</dbReference>
<evidence type="ECO:0000256" key="8">
    <source>
        <dbReference type="ARBA" id="ARBA00022741"/>
    </source>
</evidence>
<dbReference type="InterPro" id="IPR036097">
    <property type="entry name" value="HisK_dim/P_sf"/>
</dbReference>
<evidence type="ECO:0000256" key="2">
    <source>
        <dbReference type="ARBA" id="ARBA00004651"/>
    </source>
</evidence>
<comment type="caution">
    <text evidence="18">The sequence shown here is derived from an EMBL/GenBank/DDBJ whole genome shotgun (WGS) entry which is preliminary data.</text>
</comment>
<dbReference type="Pfam" id="PF00512">
    <property type="entry name" value="HisKA"/>
    <property type="match status" value="1"/>
</dbReference>
<evidence type="ECO:0000256" key="15">
    <source>
        <dbReference type="SAM" id="Phobius"/>
    </source>
</evidence>
<dbReference type="InterPro" id="IPR036890">
    <property type="entry name" value="HATPase_C_sf"/>
</dbReference>
<keyword evidence="19" id="KW-1185">Reference proteome</keyword>
<feature type="compositionally biased region" description="Basic and acidic residues" evidence="14">
    <location>
        <begin position="756"/>
        <end position="771"/>
    </location>
</feature>
<dbReference type="PROSITE" id="PS50109">
    <property type="entry name" value="HIS_KIN"/>
    <property type="match status" value="1"/>
</dbReference>
<dbReference type="Gene3D" id="3.30.450.20">
    <property type="entry name" value="PAS domain"/>
    <property type="match status" value="2"/>
</dbReference>
<dbReference type="PANTHER" id="PTHR42878:SF15">
    <property type="entry name" value="BACTERIOPHYTOCHROME"/>
    <property type="match status" value="1"/>
</dbReference>
<keyword evidence="5" id="KW-0597">Phosphoprotein</keyword>
<dbReference type="Pfam" id="PF02518">
    <property type="entry name" value="HATPase_c"/>
    <property type="match status" value="1"/>
</dbReference>
<keyword evidence="12" id="KW-0902">Two-component regulatory system</keyword>
<dbReference type="GO" id="GO:0000156">
    <property type="term" value="F:phosphorelay response regulator activity"/>
    <property type="evidence" value="ECO:0007669"/>
    <property type="project" value="TreeGrafter"/>
</dbReference>
<evidence type="ECO:0000259" key="16">
    <source>
        <dbReference type="PROSITE" id="PS50109"/>
    </source>
</evidence>
<dbReference type="GO" id="GO:0005886">
    <property type="term" value="C:plasma membrane"/>
    <property type="evidence" value="ECO:0007669"/>
    <property type="project" value="UniProtKB-SubCell"/>
</dbReference>
<gene>
    <name evidence="18" type="ORF">GGQ68_002594</name>
</gene>
<dbReference type="InterPro" id="IPR004358">
    <property type="entry name" value="Sig_transdc_His_kin-like_C"/>
</dbReference>
<keyword evidence="10" id="KW-0067">ATP-binding</keyword>
<dbReference type="InterPro" id="IPR005467">
    <property type="entry name" value="His_kinase_dom"/>
</dbReference>
<feature type="domain" description="Histidine kinase" evidence="16">
    <location>
        <begin position="537"/>
        <end position="749"/>
    </location>
</feature>
<feature type="region of interest" description="Disordered" evidence="14">
    <location>
        <begin position="754"/>
        <end position="782"/>
    </location>
</feature>
<evidence type="ECO:0000256" key="6">
    <source>
        <dbReference type="ARBA" id="ARBA00022679"/>
    </source>
</evidence>
<dbReference type="EC" id="2.7.13.3" evidence="3"/>
<dbReference type="Pfam" id="PF00989">
    <property type="entry name" value="PAS"/>
    <property type="match status" value="1"/>
</dbReference>
<dbReference type="InterPro" id="IPR035965">
    <property type="entry name" value="PAS-like_dom_sf"/>
</dbReference>
<keyword evidence="11 15" id="KW-1133">Transmembrane helix</keyword>
<keyword evidence="13 15" id="KW-0472">Membrane</keyword>
<keyword evidence="4" id="KW-1003">Cell membrane</keyword>
<evidence type="ECO:0000313" key="19">
    <source>
        <dbReference type="Proteomes" id="UP000541426"/>
    </source>
</evidence>
<dbReference type="PANTHER" id="PTHR42878">
    <property type="entry name" value="TWO-COMPONENT HISTIDINE KINASE"/>
    <property type="match status" value="1"/>
</dbReference>
<dbReference type="NCBIfam" id="TIGR00229">
    <property type="entry name" value="sensory_box"/>
    <property type="match status" value="1"/>
</dbReference>
<dbReference type="InterPro" id="IPR013767">
    <property type="entry name" value="PAS_fold"/>
</dbReference>
<evidence type="ECO:0000256" key="11">
    <source>
        <dbReference type="ARBA" id="ARBA00022989"/>
    </source>
</evidence>
<dbReference type="EMBL" id="JACIEJ010000006">
    <property type="protein sequence ID" value="MBB3986255.1"/>
    <property type="molecule type" value="Genomic_DNA"/>
</dbReference>
<dbReference type="Gene3D" id="3.30.565.10">
    <property type="entry name" value="Histidine kinase-like ATPase, C-terminal domain"/>
    <property type="match status" value="1"/>
</dbReference>
<dbReference type="GO" id="GO:0030295">
    <property type="term" value="F:protein kinase activator activity"/>
    <property type="evidence" value="ECO:0007669"/>
    <property type="project" value="TreeGrafter"/>
</dbReference>
<accession>A0A7W6GSQ5</accession>
<dbReference type="Gene3D" id="1.10.287.130">
    <property type="match status" value="1"/>
</dbReference>
<evidence type="ECO:0000256" key="12">
    <source>
        <dbReference type="ARBA" id="ARBA00023012"/>
    </source>
</evidence>
<dbReference type="CDD" id="cd00130">
    <property type="entry name" value="PAS"/>
    <property type="match status" value="1"/>
</dbReference>
<evidence type="ECO:0000313" key="18">
    <source>
        <dbReference type="EMBL" id="MBB3986255.1"/>
    </source>
</evidence>
<dbReference type="SUPFAM" id="SSF55785">
    <property type="entry name" value="PYP-like sensor domain (PAS domain)"/>
    <property type="match status" value="1"/>
</dbReference>
<dbReference type="InterPro" id="IPR000014">
    <property type="entry name" value="PAS"/>
</dbReference>
<evidence type="ECO:0000256" key="9">
    <source>
        <dbReference type="ARBA" id="ARBA00022777"/>
    </source>
</evidence>
<dbReference type="SUPFAM" id="SSF47384">
    <property type="entry name" value="Homodimeric domain of signal transducing histidine kinase"/>
    <property type="match status" value="1"/>
</dbReference>
<keyword evidence="9" id="KW-0418">Kinase</keyword>
<dbReference type="GO" id="GO:0000155">
    <property type="term" value="F:phosphorelay sensor kinase activity"/>
    <property type="evidence" value="ECO:0007669"/>
    <property type="project" value="InterPro"/>
</dbReference>
<name>A0A7W6GSQ5_9RHOB</name>
<proteinExistence type="predicted"/>
<evidence type="ECO:0000256" key="1">
    <source>
        <dbReference type="ARBA" id="ARBA00000085"/>
    </source>
</evidence>
<evidence type="ECO:0000256" key="4">
    <source>
        <dbReference type="ARBA" id="ARBA00022475"/>
    </source>
</evidence>
<dbReference type="SMART" id="SM00387">
    <property type="entry name" value="HATPase_c"/>
    <property type="match status" value="1"/>
</dbReference>
<dbReference type="InterPro" id="IPR003661">
    <property type="entry name" value="HisK_dim/P_dom"/>
</dbReference>
<feature type="transmembrane region" description="Helical" evidence="15">
    <location>
        <begin position="319"/>
        <end position="341"/>
    </location>
</feature>
<dbReference type="PRINTS" id="PR00344">
    <property type="entry name" value="BCTRLSENSOR"/>
</dbReference>
<dbReference type="SMART" id="SM00388">
    <property type="entry name" value="HisKA"/>
    <property type="match status" value="1"/>
</dbReference>
<dbReference type="SUPFAM" id="SSF55874">
    <property type="entry name" value="ATPase domain of HSP90 chaperone/DNA topoisomerase II/histidine kinase"/>
    <property type="match status" value="1"/>
</dbReference>
<feature type="domain" description="PAS" evidence="17">
    <location>
        <begin position="383"/>
        <end position="463"/>
    </location>
</feature>
<dbReference type="CDD" id="cd00082">
    <property type="entry name" value="HisKA"/>
    <property type="match status" value="1"/>
</dbReference>
<keyword evidence="7 15" id="KW-0812">Transmembrane</keyword>
<organism evidence="18 19">
    <name type="scientific">Sagittula marina</name>
    <dbReference type="NCBI Taxonomy" id="943940"/>
    <lineage>
        <taxon>Bacteria</taxon>
        <taxon>Pseudomonadati</taxon>
        <taxon>Pseudomonadota</taxon>
        <taxon>Alphaproteobacteria</taxon>
        <taxon>Rhodobacterales</taxon>
        <taxon>Roseobacteraceae</taxon>
        <taxon>Sagittula</taxon>
    </lineage>
</organism>
<evidence type="ECO:0000256" key="3">
    <source>
        <dbReference type="ARBA" id="ARBA00012438"/>
    </source>
</evidence>
<keyword evidence="8" id="KW-0547">Nucleotide-binding</keyword>
<dbReference type="GO" id="GO:0005524">
    <property type="term" value="F:ATP binding"/>
    <property type="evidence" value="ECO:0007669"/>
    <property type="project" value="UniProtKB-KW"/>
</dbReference>
<sequence length="782" mass="85413">MLHSSFGTRLVVLVAFLTLVISIGMGALNLFSSWTELKRNAEQHLNNVARISAVRVMDRLEDMQKDAVLIASAPQTQAIVQAFASSFDGDPEDTGVAPQRVALEQLLIGVLQARSPYAQVRLISVSADARELARVDAGPSGPIVTPADRLQFKGEEAYMQPLLSEAPPTAGYLTRISMNRENGRVEADASAMLRYVLPLIGSDGRVAAAVVINAFAQDLFAATITELAAHTRVDVVSASGTYLTFAEGSGAPTLHLPDMPGYQGLDFLSVLPEQDGFALDEEAGYAVVTEELPGPAGPFFVRFIASEDRSALFEPLRQGLWQTVGATLIGCCLATAIAIAITSRHLRPLRKLSDHASAQNAPFQKMSFNYDKMDEIGSIARSVEALVNRIIEDAHHHQAVWHNCTEGLLTADGNGLIVQANPACEALFGYGEGELQGQALHGLLPVEDRERHAALVQSSNDEAPRRMAQDQIVHGLRADGRLVPLEIRISSFTNDARNFSLVVIRDISAEREQKAKLENAVEALHRSNAELDQFAYVASHDLRAPLRVIRNAGRWIEQDIGEDLDEETKENLALMRSRVDRMEKLLTDLLEHSRIGREKLDEQEITGAEMLDEIRDLIDAPDCFNITASETFCWATLPKLPLRTVLLNLVSNAVKHHHLAAGEVCIDLGWTEDGRARFSVLDDGPGIAPEFHDRIFGMFQTLRPRDEVEGSGMGLAFVSKIVAQAGGLVELHSKPGEGSCFTFTWPALNSLPGTDYSRKEKNDEQGLEREGAQGTYNLAAGR</sequence>
<dbReference type="RefSeq" id="WP_183966499.1">
    <property type="nucleotide sequence ID" value="NZ_BAABBZ010000005.1"/>
</dbReference>
<evidence type="ECO:0000256" key="14">
    <source>
        <dbReference type="SAM" id="MobiDB-lite"/>
    </source>
</evidence>
<dbReference type="InterPro" id="IPR029151">
    <property type="entry name" value="Sensor-like_sf"/>
</dbReference>
<reference evidence="18 19" key="1">
    <citation type="submission" date="2020-08" db="EMBL/GenBank/DDBJ databases">
        <title>Genomic Encyclopedia of Type Strains, Phase IV (KMG-IV): sequencing the most valuable type-strain genomes for metagenomic binning, comparative biology and taxonomic classification.</title>
        <authorList>
            <person name="Goeker M."/>
        </authorList>
    </citation>
    <scope>NUCLEOTIDE SEQUENCE [LARGE SCALE GENOMIC DNA]</scope>
    <source>
        <strain evidence="18 19">DSM 102235</strain>
    </source>
</reference>
<dbReference type="GO" id="GO:0006355">
    <property type="term" value="P:regulation of DNA-templated transcription"/>
    <property type="evidence" value="ECO:0007669"/>
    <property type="project" value="InterPro"/>
</dbReference>
<dbReference type="AlphaFoldDB" id="A0A7W6GSQ5"/>
<evidence type="ECO:0000259" key="17">
    <source>
        <dbReference type="PROSITE" id="PS50112"/>
    </source>
</evidence>
<comment type="subcellular location">
    <subcellularLocation>
        <location evidence="2">Cell membrane</location>
        <topology evidence="2">Multi-pass membrane protein</topology>
    </subcellularLocation>
</comment>
<dbReference type="Proteomes" id="UP000541426">
    <property type="component" value="Unassembled WGS sequence"/>
</dbReference>
<evidence type="ECO:0000256" key="7">
    <source>
        <dbReference type="ARBA" id="ARBA00022692"/>
    </source>
</evidence>
<dbReference type="PROSITE" id="PS50112">
    <property type="entry name" value="PAS"/>
    <property type="match status" value="1"/>
</dbReference>